<dbReference type="Gene3D" id="3.40.250.10">
    <property type="entry name" value="Rhodanese-like domain"/>
    <property type="match status" value="2"/>
</dbReference>
<dbReference type="SUPFAM" id="SSF52821">
    <property type="entry name" value="Rhodanese/Cell cycle control phosphatase"/>
    <property type="match status" value="2"/>
</dbReference>
<evidence type="ECO:0000313" key="5">
    <source>
        <dbReference type="Proteomes" id="UP000233618"/>
    </source>
</evidence>
<dbReference type="Pfam" id="PF00581">
    <property type="entry name" value="Rhodanese"/>
    <property type="match status" value="2"/>
</dbReference>
<evidence type="ECO:0000256" key="1">
    <source>
        <dbReference type="ARBA" id="ARBA00022679"/>
    </source>
</evidence>
<dbReference type="AlphaFoldDB" id="A0A2N3IBP8"/>
<dbReference type="GO" id="GO:0004792">
    <property type="term" value="F:thiosulfate-cyanide sulfurtransferase activity"/>
    <property type="evidence" value="ECO:0007669"/>
    <property type="project" value="TreeGrafter"/>
</dbReference>
<dbReference type="PROSITE" id="PS50206">
    <property type="entry name" value="RHODANESE_3"/>
    <property type="match status" value="2"/>
</dbReference>
<accession>A0A2N3IBP8</accession>
<keyword evidence="1 4" id="KW-0808">Transferase</keyword>
<dbReference type="CDD" id="cd01448">
    <property type="entry name" value="TST_Repeat_1"/>
    <property type="match status" value="1"/>
</dbReference>
<dbReference type="PANTHER" id="PTHR11364">
    <property type="entry name" value="THIOSULFATE SULFERTANSFERASE"/>
    <property type="match status" value="1"/>
</dbReference>
<dbReference type="InterPro" id="IPR001763">
    <property type="entry name" value="Rhodanese-like_dom"/>
</dbReference>
<protein>
    <submittedName>
        <fullName evidence="4">Sulfurtransferase</fullName>
    </submittedName>
</protein>
<comment type="caution">
    <text evidence="4">The sequence shown here is derived from an EMBL/GenBank/DDBJ whole genome shotgun (WGS) entry which is preliminary data.</text>
</comment>
<proteinExistence type="predicted"/>
<name>A0A2N3IBP8_9BACT</name>
<reference evidence="4 5" key="1">
    <citation type="journal article" date="2017" name="Front. Microbiol.">
        <title>Labilibaculum manganireducens gen. nov., sp. nov. and Labilibaculum filiforme sp. nov., Novel Bacteroidetes Isolated from Subsurface Sediments of the Baltic Sea.</title>
        <authorList>
            <person name="Vandieken V."/>
            <person name="Marshall I.P."/>
            <person name="Niemann H."/>
            <person name="Engelen B."/>
            <person name="Cypionka H."/>
        </authorList>
    </citation>
    <scope>NUCLEOTIDE SEQUENCE [LARGE SCALE GENOMIC DNA]</scope>
    <source>
        <strain evidence="4 5">59.10-2M</strain>
    </source>
</reference>
<dbReference type="SMART" id="SM00450">
    <property type="entry name" value="RHOD"/>
    <property type="match status" value="2"/>
</dbReference>
<keyword evidence="2" id="KW-0677">Repeat</keyword>
<organism evidence="4 5">
    <name type="scientific">Labilibaculum manganireducens</name>
    <dbReference type="NCBI Taxonomy" id="1940525"/>
    <lineage>
        <taxon>Bacteria</taxon>
        <taxon>Pseudomonadati</taxon>
        <taxon>Bacteroidota</taxon>
        <taxon>Bacteroidia</taxon>
        <taxon>Marinilabiliales</taxon>
        <taxon>Marinifilaceae</taxon>
        <taxon>Labilibaculum</taxon>
    </lineage>
</organism>
<gene>
    <name evidence="4" type="ORF">BZG01_06420</name>
</gene>
<feature type="domain" description="Rhodanese" evidence="3">
    <location>
        <begin position="169"/>
        <end position="281"/>
    </location>
</feature>
<evidence type="ECO:0000259" key="3">
    <source>
        <dbReference type="PROSITE" id="PS50206"/>
    </source>
</evidence>
<dbReference type="FunFam" id="3.40.250.10:FF:000001">
    <property type="entry name" value="Sulfurtransferase"/>
    <property type="match status" value="1"/>
</dbReference>
<evidence type="ECO:0000256" key="2">
    <source>
        <dbReference type="ARBA" id="ARBA00022737"/>
    </source>
</evidence>
<dbReference type="CDD" id="cd01449">
    <property type="entry name" value="TST_Repeat_2"/>
    <property type="match status" value="1"/>
</dbReference>
<keyword evidence="5" id="KW-1185">Reference proteome</keyword>
<dbReference type="Proteomes" id="UP000233618">
    <property type="component" value="Unassembled WGS sequence"/>
</dbReference>
<evidence type="ECO:0000313" key="4">
    <source>
        <dbReference type="EMBL" id="PKQ67698.1"/>
    </source>
</evidence>
<dbReference type="PANTHER" id="PTHR11364:SF27">
    <property type="entry name" value="SULFURTRANSFERASE"/>
    <property type="match status" value="1"/>
</dbReference>
<feature type="domain" description="Rhodanese" evidence="3">
    <location>
        <begin position="22"/>
        <end position="138"/>
    </location>
</feature>
<sequence>MLKTQTKLQPVVSAKWLSQHLHDPNLLILDASLKDNKAGLKSEYEGVQIVNARFFDLKNTFCDPDNPISNMIPSPDRFTAECRKLGINKNSKIVVYDNLGTYSSPRVWWLFKAMGHNDVAVLNGGLPVWSKENFDVETQKSIELEPGDFQADFNLESVLNSEQILENINSEQSLVIDVRSEDRFLGRVPEPRENLKSGHIPKSINLPFSRVLAKGMFLPKNELNEIFERLSVKNKPLVFCCGSGVSACIVLLACELVRTNSKYLYDGSWAEWGQLENYPVE</sequence>
<dbReference type="InterPro" id="IPR036873">
    <property type="entry name" value="Rhodanese-like_dom_sf"/>
</dbReference>
<dbReference type="EMBL" id="MVDE01000007">
    <property type="protein sequence ID" value="PKQ67698.1"/>
    <property type="molecule type" value="Genomic_DNA"/>
</dbReference>
<dbReference type="RefSeq" id="WP_101309013.1">
    <property type="nucleotide sequence ID" value="NZ_MVDE01000007.1"/>
</dbReference>
<dbReference type="InterPro" id="IPR045078">
    <property type="entry name" value="TST/MPST-like"/>
</dbReference>